<comment type="caution">
    <text evidence="1">The sequence shown here is derived from an EMBL/GenBank/DDBJ whole genome shotgun (WGS) entry which is preliminary data.</text>
</comment>
<protein>
    <recommendedName>
        <fullName evidence="3">6-bladed beta-propeller</fullName>
    </recommendedName>
</protein>
<accession>A0A0L8AMU6</accession>
<keyword evidence="2" id="KW-1185">Reference proteome</keyword>
<organism evidence="1 2">
    <name type="scientific">Roseivirga seohaensis subsp. aquiponti</name>
    <dbReference type="NCBI Taxonomy" id="1566026"/>
    <lineage>
        <taxon>Bacteria</taxon>
        <taxon>Pseudomonadati</taxon>
        <taxon>Bacteroidota</taxon>
        <taxon>Cytophagia</taxon>
        <taxon>Cytophagales</taxon>
        <taxon>Roseivirgaceae</taxon>
        <taxon>Roseivirga</taxon>
    </lineage>
</organism>
<dbReference type="AlphaFoldDB" id="A0A0L8AMU6"/>
<reference evidence="2" key="1">
    <citation type="submission" date="2014-11" db="EMBL/GenBank/DDBJ databases">
        <title>Genome sequencing of Roseivirga sp. D-25.</title>
        <authorList>
            <person name="Selvaratnam C."/>
            <person name="Thevarajoo S."/>
            <person name="Goh K.M."/>
            <person name="Eee R."/>
            <person name="Chan K.-G."/>
            <person name="Chong C.S."/>
        </authorList>
    </citation>
    <scope>NUCLEOTIDE SEQUENCE [LARGE SCALE GENOMIC DNA]</scope>
    <source>
        <strain evidence="2">D-25</strain>
    </source>
</reference>
<dbReference type="SUPFAM" id="SSF50956">
    <property type="entry name" value="Thermostable phytase (3-phytase)"/>
    <property type="match status" value="1"/>
</dbReference>
<sequence length="371" mass="42361">MNSCSGTNNTAESLSSSSDEFKVFTIDLKAEKSKLSTLIDEVEIMRLEEGEEGLLSTIAYFNEIEDGFVFTSGEEKGVFIYSSTGELRKKINHSGKGPAEYSDIKGLWVKEDTLFVYSFYIKKVLKYNLDGRYLGESKLVHNYGDIYPNGKSYVADLSSYGFYDSVKYKLAFLDTDFQSKSFSIPQNLPPPFPVRVSLNSFSPYKDALTYKTLTSDSVFLVEGDQARPLLKMDFGNDWLWSDPDVLENPEQASNFLQTKQKVWTLNASIGERYVFYYYGLGLNTPTWALLDRYTSKETRIDLTKTETEQFGINALQWSGDRLLVAFQSTDVANFLKELDKTQFKFREGTTLEKIESSENSVLMWVKFKEGY</sequence>
<dbReference type="EMBL" id="JSVA01000007">
    <property type="protein sequence ID" value="KOF03505.1"/>
    <property type="molecule type" value="Genomic_DNA"/>
</dbReference>
<proteinExistence type="predicted"/>
<evidence type="ECO:0008006" key="3">
    <source>
        <dbReference type="Google" id="ProtNLM"/>
    </source>
</evidence>
<evidence type="ECO:0000313" key="1">
    <source>
        <dbReference type="EMBL" id="KOF03505.1"/>
    </source>
</evidence>
<name>A0A0L8AMU6_9BACT</name>
<dbReference type="PATRIC" id="fig|1566026.4.peg.3103"/>
<dbReference type="Proteomes" id="UP000036908">
    <property type="component" value="Unassembled WGS sequence"/>
</dbReference>
<gene>
    <name evidence="1" type="ORF">OB69_06380</name>
</gene>
<dbReference type="Pfam" id="PF17170">
    <property type="entry name" value="DUF5128"/>
    <property type="match status" value="1"/>
</dbReference>
<evidence type="ECO:0000313" key="2">
    <source>
        <dbReference type="Proteomes" id="UP000036908"/>
    </source>
</evidence>